<gene>
    <name evidence="2" type="ORF">H6A01_05095</name>
</gene>
<dbReference type="RefSeq" id="WP_205087775.1">
    <property type="nucleotide sequence ID" value="NZ_JACJLA010000007.1"/>
</dbReference>
<evidence type="ECO:0008006" key="4">
    <source>
        <dbReference type="Google" id="ProtNLM"/>
    </source>
</evidence>
<keyword evidence="3" id="KW-1185">Reference proteome</keyword>
<feature type="compositionally biased region" description="Basic and acidic residues" evidence="1">
    <location>
        <begin position="157"/>
        <end position="171"/>
    </location>
</feature>
<reference evidence="2 3" key="1">
    <citation type="journal article" date="2021" name="Sci. Rep.">
        <title>The distribution of antibiotic resistance genes in chicken gut microbiota commensals.</title>
        <authorList>
            <person name="Juricova H."/>
            <person name="Matiasovicova J."/>
            <person name="Kubasova T."/>
            <person name="Cejkova D."/>
            <person name="Rychlik I."/>
        </authorList>
    </citation>
    <scope>NUCLEOTIDE SEQUENCE [LARGE SCALE GENOMIC DNA]</scope>
    <source>
        <strain evidence="2 3">An537</strain>
    </source>
</reference>
<feature type="region of interest" description="Disordered" evidence="1">
    <location>
        <begin position="103"/>
        <end position="129"/>
    </location>
</feature>
<evidence type="ECO:0000313" key="2">
    <source>
        <dbReference type="EMBL" id="MBM6912699.1"/>
    </source>
</evidence>
<proteinExistence type="predicted"/>
<protein>
    <recommendedName>
        <fullName evidence="4">DUF2953 domain-containing protein</fullName>
    </recommendedName>
</protein>
<feature type="compositionally biased region" description="Polar residues" evidence="1">
    <location>
        <begin position="109"/>
        <end position="121"/>
    </location>
</feature>
<comment type="caution">
    <text evidence="2">The sequence shown here is derived from an EMBL/GenBank/DDBJ whole genome shotgun (WGS) entry which is preliminary data.</text>
</comment>
<organism evidence="2 3">
    <name type="scientific">Veillonella magna</name>
    <dbReference type="NCBI Taxonomy" id="464322"/>
    <lineage>
        <taxon>Bacteria</taxon>
        <taxon>Bacillati</taxon>
        <taxon>Bacillota</taxon>
        <taxon>Negativicutes</taxon>
        <taxon>Veillonellales</taxon>
        <taxon>Veillonellaceae</taxon>
        <taxon>Veillonella</taxon>
    </lineage>
</organism>
<sequence length="299" mass="33840">MTGIAIVLLVILILIVGILFSPITYSVELSSRKPYRAALKVQWLGRVFRIHFAYESGKPFFKEVYILRQAKLGATRDYEEWLSRRVQEETADGFSDDIMDEAKSEKDANTTADAKVQQTASKPVEAAKPAERVRFDKDGTLLDAPKRAADETAAQSERTEEDASKTAEGKQADDGFDKRWFMPHVKNVALYETLLLFIKRCYHHSLPGHVRLEGRFGNGNPFDMGIAAATIYSLWPEGTKEVELDYSNNVCLGSLDVKGRMYPGVFAWYGTLFVLAKPVRSFLMDALKFARHYKKTHKK</sequence>
<evidence type="ECO:0000256" key="1">
    <source>
        <dbReference type="SAM" id="MobiDB-lite"/>
    </source>
</evidence>
<accession>A0ABS2GEV4</accession>
<evidence type="ECO:0000313" key="3">
    <source>
        <dbReference type="Proteomes" id="UP000707138"/>
    </source>
</evidence>
<name>A0ABS2GEV4_9FIRM</name>
<dbReference type="Proteomes" id="UP000707138">
    <property type="component" value="Unassembled WGS sequence"/>
</dbReference>
<dbReference type="EMBL" id="JACJLA010000007">
    <property type="protein sequence ID" value="MBM6912699.1"/>
    <property type="molecule type" value="Genomic_DNA"/>
</dbReference>
<feature type="region of interest" description="Disordered" evidence="1">
    <location>
        <begin position="144"/>
        <end position="171"/>
    </location>
</feature>